<dbReference type="CDD" id="cd00060">
    <property type="entry name" value="FHA"/>
    <property type="match status" value="2"/>
</dbReference>
<feature type="region of interest" description="Disordered" evidence="1">
    <location>
        <begin position="226"/>
        <end position="263"/>
    </location>
</feature>
<feature type="domain" description="FHA" evidence="3">
    <location>
        <begin position="21"/>
        <end position="70"/>
    </location>
</feature>
<protein>
    <recommendedName>
        <fullName evidence="3">FHA domain-containing protein</fullName>
    </recommendedName>
</protein>
<name>A0ABQ3B0K3_9GAMM</name>
<accession>A0ABQ3B0K3</accession>
<keyword evidence="2" id="KW-0812">Transmembrane</keyword>
<feature type="compositionally biased region" description="Low complexity" evidence="1">
    <location>
        <begin position="226"/>
        <end position="236"/>
    </location>
</feature>
<dbReference type="InterPro" id="IPR008984">
    <property type="entry name" value="SMAD_FHA_dom_sf"/>
</dbReference>
<keyword evidence="2" id="KW-1133">Transmembrane helix</keyword>
<dbReference type="InterPro" id="IPR050923">
    <property type="entry name" value="Cell_Proc_Reg/RNA_Proc"/>
</dbReference>
<feature type="transmembrane region" description="Helical" evidence="2">
    <location>
        <begin position="267"/>
        <end position="285"/>
    </location>
</feature>
<dbReference type="SUPFAM" id="SSF49879">
    <property type="entry name" value="SMAD/FHA domain"/>
    <property type="match status" value="2"/>
</dbReference>
<keyword evidence="5" id="KW-1185">Reference proteome</keyword>
<gene>
    <name evidence="4" type="ORF">GCM10011613_17010</name>
</gene>
<evidence type="ECO:0000256" key="2">
    <source>
        <dbReference type="SAM" id="Phobius"/>
    </source>
</evidence>
<dbReference type="SMART" id="SM00240">
    <property type="entry name" value="FHA"/>
    <property type="match status" value="2"/>
</dbReference>
<dbReference type="PROSITE" id="PS50006">
    <property type="entry name" value="FHA_DOMAIN"/>
    <property type="match status" value="2"/>
</dbReference>
<keyword evidence="2" id="KW-0472">Membrane</keyword>
<dbReference type="InterPro" id="IPR032030">
    <property type="entry name" value="YscD_cytoplasmic_dom"/>
</dbReference>
<dbReference type="InterPro" id="IPR000253">
    <property type="entry name" value="FHA_dom"/>
</dbReference>
<organism evidence="4 5">
    <name type="scientific">Cellvibrio zantedeschiae</name>
    <dbReference type="NCBI Taxonomy" id="1237077"/>
    <lineage>
        <taxon>Bacteria</taxon>
        <taxon>Pseudomonadati</taxon>
        <taxon>Pseudomonadota</taxon>
        <taxon>Gammaproteobacteria</taxon>
        <taxon>Cellvibrionales</taxon>
        <taxon>Cellvibrionaceae</taxon>
        <taxon>Cellvibrio</taxon>
    </lineage>
</organism>
<proteinExistence type="predicted"/>
<dbReference type="Gene3D" id="2.60.200.20">
    <property type="match status" value="2"/>
</dbReference>
<evidence type="ECO:0000256" key="1">
    <source>
        <dbReference type="SAM" id="MobiDB-lite"/>
    </source>
</evidence>
<dbReference type="EMBL" id="BMYZ01000001">
    <property type="protein sequence ID" value="GGY72603.1"/>
    <property type="molecule type" value="Genomic_DNA"/>
</dbReference>
<dbReference type="Pfam" id="PF16697">
    <property type="entry name" value="Yop-YscD_cpl"/>
    <property type="match status" value="1"/>
</dbReference>
<dbReference type="RefSeq" id="WP_189417542.1">
    <property type="nucleotide sequence ID" value="NZ_BMYZ01000001.1"/>
</dbReference>
<feature type="domain" description="FHA" evidence="3">
    <location>
        <begin position="139"/>
        <end position="188"/>
    </location>
</feature>
<dbReference type="Pfam" id="PF00498">
    <property type="entry name" value="FHA"/>
    <property type="match status" value="1"/>
</dbReference>
<comment type="caution">
    <text evidence="4">The sequence shown here is derived from an EMBL/GenBank/DDBJ whole genome shotgun (WGS) entry which is preliminary data.</text>
</comment>
<evidence type="ECO:0000313" key="5">
    <source>
        <dbReference type="Proteomes" id="UP000619761"/>
    </source>
</evidence>
<reference evidence="5" key="1">
    <citation type="journal article" date="2019" name="Int. J. Syst. Evol. Microbiol.">
        <title>The Global Catalogue of Microorganisms (GCM) 10K type strain sequencing project: providing services to taxonomists for standard genome sequencing and annotation.</title>
        <authorList>
            <consortium name="The Broad Institute Genomics Platform"/>
            <consortium name="The Broad Institute Genome Sequencing Center for Infectious Disease"/>
            <person name="Wu L."/>
            <person name="Ma J."/>
        </authorList>
    </citation>
    <scope>NUCLEOTIDE SEQUENCE [LARGE SCALE GENOMIC DNA]</scope>
    <source>
        <strain evidence="5">KCTC 32239</strain>
    </source>
</reference>
<dbReference type="Proteomes" id="UP000619761">
    <property type="component" value="Unassembled WGS sequence"/>
</dbReference>
<evidence type="ECO:0000313" key="4">
    <source>
        <dbReference type="EMBL" id="GGY72603.1"/>
    </source>
</evidence>
<dbReference type="PANTHER" id="PTHR23308">
    <property type="entry name" value="NUCLEAR INHIBITOR OF PROTEIN PHOSPHATASE-1"/>
    <property type="match status" value="1"/>
</dbReference>
<evidence type="ECO:0000259" key="3">
    <source>
        <dbReference type="PROSITE" id="PS50006"/>
    </source>
</evidence>
<sequence>MLKIRYKNNKYNSVWLVEPMITIGRSATNDLVVDDPYVADKHFEVHVTHETLTLKNLQPLKPVRVNTVDVIGACTLKVDDEITLGTIELIVIDPKRESKVSAAETSNATQMRSVHTTGWALKANHTALANRVFPLKDTTVIGRSADCDISLAAAHLSRRHAQLQIIDGALFVKDLGSANGTFLNGKQVMEARVKRGDELRFDALTFGVMGPADEMAKTTVRSIPIPATPAARPAPAKSNPQNDKFAKQHSFAKKEQPAESSGVGGKAGLIVLAILAAVVIAAFIFKR</sequence>